<keyword evidence="2" id="KW-1185">Reference proteome</keyword>
<evidence type="ECO:0000313" key="2">
    <source>
        <dbReference type="Proteomes" id="UP000886653"/>
    </source>
</evidence>
<protein>
    <submittedName>
        <fullName evidence="1">Uncharacterized protein</fullName>
    </submittedName>
</protein>
<organism evidence="1 2">
    <name type="scientific">Cronartium quercuum f. sp. fusiforme G11</name>
    <dbReference type="NCBI Taxonomy" id="708437"/>
    <lineage>
        <taxon>Eukaryota</taxon>
        <taxon>Fungi</taxon>
        <taxon>Dikarya</taxon>
        <taxon>Basidiomycota</taxon>
        <taxon>Pucciniomycotina</taxon>
        <taxon>Pucciniomycetes</taxon>
        <taxon>Pucciniales</taxon>
        <taxon>Coleosporiaceae</taxon>
        <taxon>Cronartium</taxon>
    </lineage>
</organism>
<dbReference type="EMBL" id="MU167315">
    <property type="protein sequence ID" value="KAG0143577.1"/>
    <property type="molecule type" value="Genomic_DNA"/>
</dbReference>
<feature type="non-terminal residue" evidence="1">
    <location>
        <position position="165"/>
    </location>
</feature>
<evidence type="ECO:0000313" key="1">
    <source>
        <dbReference type="EMBL" id="KAG0143577.1"/>
    </source>
</evidence>
<dbReference type="Proteomes" id="UP000886653">
    <property type="component" value="Unassembled WGS sequence"/>
</dbReference>
<proteinExistence type="predicted"/>
<reference evidence="1" key="1">
    <citation type="submission" date="2013-11" db="EMBL/GenBank/DDBJ databases">
        <title>Genome sequence of the fusiform rust pathogen reveals effectors for host alternation and coevolution with pine.</title>
        <authorList>
            <consortium name="DOE Joint Genome Institute"/>
            <person name="Smith K."/>
            <person name="Pendleton A."/>
            <person name="Kubisiak T."/>
            <person name="Anderson C."/>
            <person name="Salamov A."/>
            <person name="Aerts A."/>
            <person name="Riley R."/>
            <person name="Clum A."/>
            <person name="Lindquist E."/>
            <person name="Ence D."/>
            <person name="Campbell M."/>
            <person name="Kronenberg Z."/>
            <person name="Feau N."/>
            <person name="Dhillon B."/>
            <person name="Hamelin R."/>
            <person name="Burleigh J."/>
            <person name="Smith J."/>
            <person name="Yandell M."/>
            <person name="Nelson C."/>
            <person name="Grigoriev I."/>
            <person name="Davis J."/>
        </authorList>
    </citation>
    <scope>NUCLEOTIDE SEQUENCE</scope>
    <source>
        <strain evidence="1">G11</strain>
    </source>
</reference>
<gene>
    <name evidence="1" type="ORF">CROQUDRAFT_96071</name>
</gene>
<sequence>MDVAATPRFGIVFCHGKNEQRPRGRTYAFLGIHREFKGVVAMLGDFRTISTAFFVGLGCGVSSTKVVISSRLGVRAQVYLRKRSDWNKAPAHPFTHHSPSKLLGTHFDPSDPKLTFDRIGLQPASPPPPVHSGQTCLVIAHPASHPIPSTPRFPSIPLDFPRSSS</sequence>
<comment type="caution">
    <text evidence="1">The sequence shown here is derived from an EMBL/GenBank/DDBJ whole genome shotgun (WGS) entry which is preliminary data.</text>
</comment>
<accession>A0A9P6NDG2</accession>
<name>A0A9P6NDG2_9BASI</name>
<dbReference type="AlphaFoldDB" id="A0A9P6NDG2"/>